<evidence type="ECO:0000313" key="2">
    <source>
        <dbReference type="Proteomes" id="UP000004358"/>
    </source>
</evidence>
<dbReference type="OrthoDB" id="9930389at2"/>
<dbReference type="AlphaFoldDB" id="A4A0E2"/>
<dbReference type="EMBL" id="AANZ01000028">
    <property type="protein sequence ID" value="EAQ77762.1"/>
    <property type="molecule type" value="Genomic_DNA"/>
</dbReference>
<organism evidence="1 2">
    <name type="scientific">Blastopirellula marina DSM 3645</name>
    <dbReference type="NCBI Taxonomy" id="314230"/>
    <lineage>
        <taxon>Bacteria</taxon>
        <taxon>Pseudomonadati</taxon>
        <taxon>Planctomycetota</taxon>
        <taxon>Planctomycetia</taxon>
        <taxon>Pirellulales</taxon>
        <taxon>Pirellulaceae</taxon>
        <taxon>Blastopirellula</taxon>
    </lineage>
</organism>
<accession>A4A0E2</accession>
<evidence type="ECO:0000313" key="1">
    <source>
        <dbReference type="EMBL" id="EAQ77762.1"/>
    </source>
</evidence>
<dbReference type="RefSeq" id="WP_002652969.1">
    <property type="nucleotide sequence ID" value="NZ_CH672376.1"/>
</dbReference>
<name>A4A0E2_9BACT</name>
<comment type="caution">
    <text evidence="1">The sequence shown here is derived from an EMBL/GenBank/DDBJ whole genome shotgun (WGS) entry which is preliminary data.</text>
</comment>
<protein>
    <submittedName>
        <fullName evidence="1">Uncharacterized protein</fullName>
    </submittedName>
</protein>
<sequence>MNLPFASPHEVAKQLKQHYFPRLHVLPYNRFRVADSTHWWLAPTGAKAAFQHGKLMLTQIDVLVKSGELFCGWNVEKGLLHPGSWQASNVMDSSWYWHSFLTFTGSELEEMIADAREATDKDLQIYVAATIPGQSPAAVVLNVDGSRLKPAAYEASDGILIEVARSGTLNELMAALRNLNGTATAWHWMDVVIGQTFTLDKTGADQTPKCAKFLRAFMPWVRA</sequence>
<dbReference type="Proteomes" id="UP000004358">
    <property type="component" value="Unassembled WGS sequence"/>
</dbReference>
<proteinExistence type="predicted"/>
<reference evidence="1 2" key="1">
    <citation type="submission" date="2006-02" db="EMBL/GenBank/DDBJ databases">
        <authorList>
            <person name="Amann R."/>
            <person name="Ferriera S."/>
            <person name="Johnson J."/>
            <person name="Kravitz S."/>
            <person name="Halpern A."/>
            <person name="Remington K."/>
            <person name="Beeson K."/>
            <person name="Tran B."/>
            <person name="Rogers Y.-H."/>
            <person name="Friedman R."/>
            <person name="Venter J.C."/>
        </authorList>
    </citation>
    <scope>NUCLEOTIDE SEQUENCE [LARGE SCALE GENOMIC DNA]</scope>
    <source>
        <strain evidence="1 2">DSM 3645</strain>
    </source>
</reference>
<dbReference type="HOGENOM" id="CLU_1238229_0_0_0"/>
<gene>
    <name evidence="1" type="ORF">DSM3645_25372</name>
</gene>